<sequence length="86" mass="9591">MDTCFDDVCHSTDDSLAQFHRGCRTYFMDAFKWVDAHREIFHVATLPVSSVHPTDPAIQRLILIGRLSGLRETLAQLNASTSSDGP</sequence>
<proteinExistence type="predicted"/>
<reference evidence="1" key="1">
    <citation type="submission" date="2018-11" db="EMBL/GenBank/DDBJ databases">
        <authorList>
            <consortium name="Pathogen Informatics"/>
        </authorList>
    </citation>
    <scope>NUCLEOTIDE SEQUENCE</scope>
</reference>
<comment type="caution">
    <text evidence="1">The sequence shown here is derived from an EMBL/GenBank/DDBJ whole genome shotgun (WGS) entry which is preliminary data.</text>
</comment>
<dbReference type="EMBL" id="CAAALY010040972">
    <property type="protein sequence ID" value="VEL19303.1"/>
    <property type="molecule type" value="Genomic_DNA"/>
</dbReference>
<organism evidence="1 2">
    <name type="scientific">Protopolystoma xenopodis</name>
    <dbReference type="NCBI Taxonomy" id="117903"/>
    <lineage>
        <taxon>Eukaryota</taxon>
        <taxon>Metazoa</taxon>
        <taxon>Spiralia</taxon>
        <taxon>Lophotrochozoa</taxon>
        <taxon>Platyhelminthes</taxon>
        <taxon>Monogenea</taxon>
        <taxon>Polyopisthocotylea</taxon>
        <taxon>Polystomatidea</taxon>
        <taxon>Polystomatidae</taxon>
        <taxon>Protopolystoma</taxon>
    </lineage>
</organism>
<dbReference type="Proteomes" id="UP000784294">
    <property type="component" value="Unassembled WGS sequence"/>
</dbReference>
<gene>
    <name evidence="1" type="ORF">PXEA_LOCUS12743</name>
</gene>
<dbReference type="AlphaFoldDB" id="A0A448WSQ5"/>
<evidence type="ECO:0000313" key="1">
    <source>
        <dbReference type="EMBL" id="VEL19303.1"/>
    </source>
</evidence>
<evidence type="ECO:0000313" key="2">
    <source>
        <dbReference type="Proteomes" id="UP000784294"/>
    </source>
</evidence>
<protein>
    <submittedName>
        <fullName evidence="1">Uncharacterized protein</fullName>
    </submittedName>
</protein>
<name>A0A448WSQ5_9PLAT</name>
<keyword evidence="2" id="KW-1185">Reference proteome</keyword>
<dbReference type="OrthoDB" id="47328at2759"/>
<accession>A0A448WSQ5</accession>